<keyword evidence="5" id="KW-1185">Reference proteome</keyword>
<dbReference type="Proteomes" id="UP000316181">
    <property type="component" value="Unassembled WGS sequence"/>
</dbReference>
<dbReference type="InterPro" id="IPR011344">
    <property type="entry name" value="ssDNA-bd"/>
</dbReference>
<dbReference type="PROSITE" id="PS50935">
    <property type="entry name" value="SSB"/>
    <property type="match status" value="1"/>
</dbReference>
<evidence type="ECO:0000313" key="5">
    <source>
        <dbReference type="Proteomes" id="UP000316181"/>
    </source>
</evidence>
<dbReference type="EMBL" id="VFNV01000001">
    <property type="protein sequence ID" value="TQK77377.1"/>
    <property type="molecule type" value="Genomic_DNA"/>
</dbReference>
<proteinExistence type="predicted"/>
<keyword evidence="1 2" id="KW-0238">DNA-binding</keyword>
<comment type="caution">
    <text evidence="4">The sequence shown here is derived from an EMBL/GenBank/DDBJ whole genome shotgun (WGS) entry which is preliminary data.</text>
</comment>
<evidence type="ECO:0000256" key="1">
    <source>
        <dbReference type="ARBA" id="ARBA00023125"/>
    </source>
</evidence>
<accession>A0A542SSX8</accession>
<dbReference type="InterPro" id="IPR000424">
    <property type="entry name" value="Primosome_PriB/ssb"/>
</dbReference>
<gene>
    <name evidence="4" type="ORF">FB389_2106</name>
</gene>
<feature type="compositionally biased region" description="Low complexity" evidence="3">
    <location>
        <begin position="127"/>
        <end position="146"/>
    </location>
</feature>
<dbReference type="InterPro" id="IPR012340">
    <property type="entry name" value="NA-bd_OB-fold"/>
</dbReference>
<sequence>MAIRTHQSISGFVASDPQLSQTERGDARLYLKVGIEHYRKEPDNTFTQLETTFHDLIAYRGAAEQGAERLAKGDNIIADGRVREYSYERNGQRYEGEEFIATRIGHDLARTRYEVDRTERSASGRDSAAFAAPQQTAAPSATAIGM</sequence>
<name>A0A542SSX8_9MICO</name>
<dbReference type="CDD" id="cd04496">
    <property type="entry name" value="SSB_OBF"/>
    <property type="match status" value="1"/>
</dbReference>
<dbReference type="GO" id="GO:0003697">
    <property type="term" value="F:single-stranded DNA binding"/>
    <property type="evidence" value="ECO:0007669"/>
    <property type="project" value="InterPro"/>
</dbReference>
<dbReference type="RefSeq" id="WP_142113297.1">
    <property type="nucleotide sequence ID" value="NZ_BAAATB010000006.1"/>
</dbReference>
<evidence type="ECO:0000256" key="3">
    <source>
        <dbReference type="SAM" id="MobiDB-lite"/>
    </source>
</evidence>
<dbReference type="AlphaFoldDB" id="A0A542SSX8"/>
<protein>
    <recommendedName>
        <fullName evidence="2">Single-stranded DNA-binding protein</fullName>
    </recommendedName>
</protein>
<dbReference type="GO" id="GO:0006260">
    <property type="term" value="P:DNA replication"/>
    <property type="evidence" value="ECO:0007669"/>
    <property type="project" value="InterPro"/>
</dbReference>
<feature type="region of interest" description="Disordered" evidence="3">
    <location>
        <begin position="117"/>
        <end position="146"/>
    </location>
</feature>
<dbReference type="OrthoDB" id="4773434at2"/>
<evidence type="ECO:0000313" key="4">
    <source>
        <dbReference type="EMBL" id="TQK77377.1"/>
    </source>
</evidence>
<dbReference type="Gene3D" id="2.40.50.140">
    <property type="entry name" value="Nucleic acid-binding proteins"/>
    <property type="match status" value="1"/>
</dbReference>
<dbReference type="SUPFAM" id="SSF50249">
    <property type="entry name" value="Nucleic acid-binding proteins"/>
    <property type="match status" value="1"/>
</dbReference>
<reference evidence="4 5" key="1">
    <citation type="submission" date="2019-06" db="EMBL/GenBank/DDBJ databases">
        <title>Sequencing the genomes of 1000 actinobacteria strains.</title>
        <authorList>
            <person name="Klenk H.-P."/>
        </authorList>
    </citation>
    <scope>NUCLEOTIDE SEQUENCE [LARGE SCALE GENOMIC DNA]</scope>
    <source>
        <strain evidence="4 5">DSM 10596</strain>
    </source>
</reference>
<dbReference type="PIRSF" id="PIRSF002070">
    <property type="entry name" value="SSB"/>
    <property type="match status" value="1"/>
</dbReference>
<organism evidence="4 5">
    <name type="scientific">Rarobacter incanus</name>
    <dbReference type="NCBI Taxonomy" id="153494"/>
    <lineage>
        <taxon>Bacteria</taxon>
        <taxon>Bacillati</taxon>
        <taxon>Actinomycetota</taxon>
        <taxon>Actinomycetes</taxon>
        <taxon>Micrococcales</taxon>
        <taxon>Rarobacteraceae</taxon>
        <taxon>Rarobacter</taxon>
    </lineage>
</organism>
<dbReference type="Pfam" id="PF00436">
    <property type="entry name" value="SSB"/>
    <property type="match status" value="1"/>
</dbReference>
<evidence type="ECO:0000256" key="2">
    <source>
        <dbReference type="PIRNR" id="PIRNR002070"/>
    </source>
</evidence>